<dbReference type="PANTHER" id="PTHR42853">
    <property type="entry name" value="ACETYL-COENZYME A CARBOXYLASE CARBOXYL TRANSFERASE SUBUNIT ALPHA"/>
    <property type="match status" value="1"/>
</dbReference>
<feature type="region of interest" description="Disordered" evidence="21">
    <location>
        <begin position="564"/>
        <end position="593"/>
    </location>
</feature>
<dbReference type="EC" id="2.1.3.15" evidence="19"/>
<feature type="domain" description="CoA carboxyltransferase N-terminal" evidence="22">
    <location>
        <begin position="18"/>
        <end position="287"/>
    </location>
</feature>
<evidence type="ECO:0000256" key="8">
    <source>
        <dbReference type="ARBA" id="ARBA00022679"/>
    </source>
</evidence>
<feature type="binding site" evidence="20">
    <location>
        <position position="22"/>
    </location>
    <ligand>
        <name>Zn(2+)</name>
        <dbReference type="ChEBI" id="CHEBI:29105"/>
    </ligand>
</feature>
<evidence type="ECO:0000256" key="16">
    <source>
        <dbReference type="ARBA" id="ARBA00023160"/>
    </source>
</evidence>
<keyword evidence="9 20" id="KW-0479">Metal-binding</keyword>
<dbReference type="InterPro" id="IPR011762">
    <property type="entry name" value="COA_CT_N"/>
</dbReference>
<dbReference type="AlphaFoldDB" id="A0A401YPW8"/>
<accession>A0A401YPW8</accession>
<keyword evidence="10 19" id="KW-0547">Nucleotide-binding</keyword>
<dbReference type="OrthoDB" id="9772975at2"/>
<evidence type="ECO:0000256" key="21">
    <source>
        <dbReference type="SAM" id="MobiDB-lite"/>
    </source>
</evidence>
<keyword evidence="16 19" id="KW-0275">Fatty acid biosynthesis</keyword>
<keyword evidence="6 19" id="KW-0963">Cytoplasm</keyword>
<evidence type="ECO:0000256" key="7">
    <source>
        <dbReference type="ARBA" id="ARBA00022516"/>
    </source>
</evidence>
<keyword evidence="25" id="KW-1185">Reference proteome</keyword>
<dbReference type="PANTHER" id="PTHR42853:SF3">
    <property type="entry name" value="ACETYL-COENZYME A CARBOXYLASE CARBOXYL TRANSFERASE SUBUNIT ALPHA, CHLOROPLASTIC"/>
    <property type="match status" value="1"/>
</dbReference>
<reference evidence="24 25" key="1">
    <citation type="submission" date="2018-12" db="EMBL/GenBank/DDBJ databases">
        <title>Draft genome sequence of Embleya hyalina NBRC 13850T.</title>
        <authorList>
            <person name="Komaki H."/>
            <person name="Hosoyama A."/>
            <person name="Kimura A."/>
            <person name="Ichikawa N."/>
            <person name="Tamura T."/>
        </authorList>
    </citation>
    <scope>NUCLEOTIDE SEQUENCE [LARGE SCALE GENOMIC DNA]</scope>
    <source>
        <strain evidence="24 25">NBRC 13850</strain>
    </source>
</reference>
<dbReference type="GO" id="GO:0006633">
    <property type="term" value="P:fatty acid biosynthetic process"/>
    <property type="evidence" value="ECO:0007669"/>
    <property type="project" value="UniProtKB-KW"/>
</dbReference>
<dbReference type="InterPro" id="IPR011763">
    <property type="entry name" value="COA_CT_C"/>
</dbReference>
<keyword evidence="12 19" id="KW-0276">Fatty acid metabolism</keyword>
<keyword evidence="11 20" id="KW-0863">Zinc-finger</keyword>
<feature type="binding site" evidence="20">
    <location>
        <position position="44"/>
    </location>
    <ligand>
        <name>Zn(2+)</name>
        <dbReference type="ChEBI" id="CHEBI:29105"/>
    </ligand>
</feature>
<dbReference type="PRINTS" id="PR01070">
    <property type="entry name" value="ACCCTRFRASEB"/>
</dbReference>
<evidence type="ECO:0000256" key="18">
    <source>
        <dbReference type="ARBA" id="ARBA00049152"/>
    </source>
</evidence>
<dbReference type="UniPathway" id="UPA00655">
    <property type="reaction ID" value="UER00711"/>
</dbReference>
<dbReference type="SUPFAM" id="SSF52096">
    <property type="entry name" value="ClpP/crotonase"/>
    <property type="match status" value="2"/>
</dbReference>
<evidence type="ECO:0000256" key="9">
    <source>
        <dbReference type="ARBA" id="ARBA00022723"/>
    </source>
</evidence>
<keyword evidence="15 19" id="KW-0443">Lipid metabolism</keyword>
<comment type="function">
    <text evidence="17 20">Component of the acetyl coenzyme A carboxylase (ACC) complex. Biotin carboxylase (BC) catalyzes the carboxylation of biotin on its carrier protein (BCCP) and then the CO(2) group is transferred by the transcarboxylase to acetyl-CoA to form malonyl-CoA.</text>
</comment>
<dbReference type="EMBL" id="BIFH01000021">
    <property type="protein sequence ID" value="GCD96637.1"/>
    <property type="molecule type" value="Genomic_DNA"/>
</dbReference>
<gene>
    <name evidence="19" type="primary">accA</name>
    <name evidence="20" type="synonym">accD</name>
    <name evidence="24" type="ORF">EHYA_04324</name>
</gene>
<evidence type="ECO:0000256" key="6">
    <source>
        <dbReference type="ARBA" id="ARBA00022490"/>
    </source>
</evidence>
<keyword evidence="13 20" id="KW-0862">Zinc</keyword>
<comment type="subcellular location">
    <subcellularLocation>
        <location evidence="1 19">Cytoplasm</location>
    </subcellularLocation>
</comment>
<keyword evidence="7 19" id="KW-0444">Lipid biosynthesis</keyword>
<evidence type="ECO:0000256" key="17">
    <source>
        <dbReference type="ARBA" id="ARBA00025280"/>
    </source>
</evidence>
<evidence type="ECO:0000256" key="14">
    <source>
        <dbReference type="ARBA" id="ARBA00022840"/>
    </source>
</evidence>
<protein>
    <recommendedName>
        <fullName evidence="19 20">Multifunctional fusion protein</fullName>
    </recommendedName>
    <domain>
        <recommendedName>
            <fullName evidence="19">Acetyl-coenzyme A carboxylase carboxyl transferase subunit alpha</fullName>
            <shortName evidence="19">ACCase subunit alpha</shortName>
            <shortName evidence="19">Acetyl-CoA carboxylase carboxyltransferase subunit alpha</shortName>
            <ecNumber evidence="19">2.1.3.15</ecNumber>
        </recommendedName>
    </domain>
    <domain>
        <recommendedName>
            <fullName evidence="20">Acetyl-coenzyme A carboxylase carboxyl transferase subunit beta</fullName>
            <shortName evidence="20">ACCase subunit beta</shortName>
            <shortName evidence="20">Acetyl-CoA carboxylase carboxyltransferase subunit beta</shortName>
        </recommendedName>
    </domain>
</protein>
<dbReference type="GO" id="GO:0003989">
    <property type="term" value="F:acetyl-CoA carboxylase activity"/>
    <property type="evidence" value="ECO:0007669"/>
    <property type="project" value="InterPro"/>
</dbReference>
<evidence type="ECO:0000256" key="11">
    <source>
        <dbReference type="ARBA" id="ARBA00022771"/>
    </source>
</evidence>
<evidence type="ECO:0000256" key="2">
    <source>
        <dbReference type="ARBA" id="ARBA00004956"/>
    </source>
</evidence>
<dbReference type="PROSITE" id="PS50989">
    <property type="entry name" value="COA_CT_CTER"/>
    <property type="match status" value="1"/>
</dbReference>
<comment type="similarity">
    <text evidence="19">Belongs to the AccA family.</text>
</comment>
<feature type="binding site" evidence="20">
    <location>
        <position position="25"/>
    </location>
    <ligand>
        <name>Zn(2+)</name>
        <dbReference type="ChEBI" id="CHEBI:29105"/>
    </ligand>
</feature>
<comment type="subunit">
    <text evidence="5">Acetyl-CoA carboxylase is a heterotetramer composed of biotin carboxyl carrier protein (AccB), biotin carboxylase (AccC) and two subunits of ACCase subunit beta/alpha.</text>
</comment>
<evidence type="ECO:0000256" key="13">
    <source>
        <dbReference type="ARBA" id="ARBA00022833"/>
    </source>
</evidence>
<dbReference type="InterPro" id="IPR001095">
    <property type="entry name" value="Acetyl_CoA_COase_a_su"/>
</dbReference>
<comment type="cofactor">
    <cofactor evidence="20">
        <name>Zn(2+)</name>
        <dbReference type="ChEBI" id="CHEBI:29105"/>
    </cofactor>
    <text evidence="20">Binds 1 zinc ion per subunit.</text>
</comment>
<evidence type="ECO:0000256" key="15">
    <source>
        <dbReference type="ARBA" id="ARBA00023098"/>
    </source>
</evidence>
<sequence>MNAKTSEPAASAGAPATDWLACPSCRALVYRKRFERADGVCPSCGAHAPLSAARRLEALLDPGSARPLTAAETVHDPLSFADLKPYPDRLSAARAATGHADAVRVAAGTVSGHPVVVAAMDFAFMGGSLGVAAGEAVAMAAEAALARRAPLVLVTSSGGARMQEGALALMQMAKTAAAMAALDEAGILTVTVIADPTYGGVAASFATLADVVVCEPGARMGFAGPRVIEQTIGQRLPDGFQTAEFLLRHGLVDAVHPRGELRRTLAVLLASARGHPDHTGPARAGRDDRVAELPRPAPAPVVRDPARLAVRSAPEVVAAARDLRRPTTRDHLAYWMDTFVELRGDRAGADCPAIVGGLGTVEGRAVVVLGHQKGHTTAELVRADFAMASPAGYRKAIRLARLAEKIGVPLVTLIDTPGAHPGIEAEQQGQAGAIADCLRVFTGLRVPVVAVVTGEGGSGGALALGVADRVLIAANALYSVISPEGCAAILWKTREESPAAARALGLDARSLLELGVVDGVVPEPEGGAQADPAAASLTLRDAVLGTLDELAVLDPAERMRRRRRRLRGFGLPGPTATGTDRARFEDIDEEESA</sequence>
<evidence type="ECO:0000259" key="23">
    <source>
        <dbReference type="PROSITE" id="PS50989"/>
    </source>
</evidence>
<evidence type="ECO:0000256" key="4">
    <source>
        <dbReference type="ARBA" id="ARBA00010284"/>
    </source>
</evidence>
<dbReference type="GO" id="GO:0005524">
    <property type="term" value="F:ATP binding"/>
    <property type="evidence" value="ECO:0007669"/>
    <property type="project" value="UniProtKB-KW"/>
</dbReference>
<comment type="subunit">
    <text evidence="19">Acetyl-CoA carboxylase is a heterohexamer composed of biotin carboxyl carrier protein (AccB), biotin carboxylase (AccC) and two subunits each of ACCase subunit alpha (AccA) and ACCase subunit beta (AccD).</text>
</comment>
<dbReference type="HAMAP" id="MF_00823">
    <property type="entry name" value="AcetylCoA_CT_alpha"/>
    <property type="match status" value="1"/>
</dbReference>
<dbReference type="InterPro" id="IPR029045">
    <property type="entry name" value="ClpP/crotonase-like_dom_sf"/>
</dbReference>
<dbReference type="InterPro" id="IPR000438">
    <property type="entry name" value="Acetyl_CoA_COase_Trfase_b_su"/>
</dbReference>
<dbReference type="GO" id="GO:0016743">
    <property type="term" value="F:carboxyl- or carbamoyltransferase activity"/>
    <property type="evidence" value="ECO:0007669"/>
    <property type="project" value="UniProtKB-UniRule"/>
</dbReference>
<dbReference type="PROSITE" id="PS50980">
    <property type="entry name" value="COA_CT_NTER"/>
    <property type="match status" value="1"/>
</dbReference>
<comment type="caution">
    <text evidence="24">The sequence shown here is derived from an EMBL/GenBank/DDBJ whole genome shotgun (WGS) entry which is preliminary data.</text>
</comment>
<feature type="binding site" evidence="20">
    <location>
        <position position="41"/>
    </location>
    <ligand>
        <name>Zn(2+)</name>
        <dbReference type="ChEBI" id="CHEBI:29105"/>
    </ligand>
</feature>
<proteinExistence type="inferred from homology"/>
<evidence type="ECO:0000256" key="5">
    <source>
        <dbReference type="ARBA" id="ARBA00011664"/>
    </source>
</evidence>
<evidence type="ECO:0000313" key="24">
    <source>
        <dbReference type="EMBL" id="GCD96637.1"/>
    </source>
</evidence>
<dbReference type="Proteomes" id="UP000286931">
    <property type="component" value="Unassembled WGS sequence"/>
</dbReference>
<dbReference type="GO" id="GO:2001295">
    <property type="term" value="P:malonyl-CoA biosynthetic process"/>
    <property type="evidence" value="ECO:0007669"/>
    <property type="project" value="UniProtKB-UniRule"/>
</dbReference>
<dbReference type="Gene3D" id="3.90.226.10">
    <property type="entry name" value="2-enoyl-CoA Hydratase, Chain A, domain 1"/>
    <property type="match status" value="2"/>
</dbReference>
<comment type="function">
    <text evidence="19">Component of the acetyl coenzyme A carboxylase (ACC) complex. First, biotin carboxylase catalyzes the carboxylation of biotin on its carrier protein (BCCP) and then the CO(2) group is transferred by the carboxyltransferase to acetyl-CoA to form malonyl-CoA.</text>
</comment>
<evidence type="ECO:0000313" key="25">
    <source>
        <dbReference type="Proteomes" id="UP000286931"/>
    </source>
</evidence>
<feature type="zinc finger region" description="C4-type" evidence="20">
    <location>
        <begin position="22"/>
        <end position="44"/>
    </location>
</feature>
<dbReference type="RefSeq" id="WP_126638672.1">
    <property type="nucleotide sequence ID" value="NZ_BIFH01000021.1"/>
</dbReference>
<dbReference type="Pfam" id="PF03255">
    <property type="entry name" value="ACCA"/>
    <property type="match status" value="1"/>
</dbReference>
<feature type="domain" description="CoA carboxyltransferase C-terminal" evidence="23">
    <location>
        <begin position="305"/>
        <end position="549"/>
    </location>
</feature>
<evidence type="ECO:0000256" key="20">
    <source>
        <dbReference type="HAMAP-Rule" id="MF_01395"/>
    </source>
</evidence>
<evidence type="ECO:0000256" key="1">
    <source>
        <dbReference type="ARBA" id="ARBA00004496"/>
    </source>
</evidence>
<comment type="pathway">
    <text evidence="2 19">Lipid metabolism; malonyl-CoA biosynthesis; malonyl-CoA from acetyl-CoA: step 1/1.</text>
</comment>
<comment type="similarity">
    <text evidence="4">In the N-terminal section; belongs to the AccD/PCCB family.</text>
</comment>
<comment type="similarity">
    <text evidence="3">In the C-terminal section; belongs to the AccA family.</text>
</comment>
<comment type="catalytic activity">
    <reaction evidence="18 19">
        <text>N(6)-carboxybiotinyl-L-lysyl-[protein] + acetyl-CoA = N(6)-biotinyl-L-lysyl-[protein] + malonyl-CoA</text>
        <dbReference type="Rhea" id="RHEA:54728"/>
        <dbReference type="Rhea" id="RHEA-COMP:10505"/>
        <dbReference type="Rhea" id="RHEA-COMP:10506"/>
        <dbReference type="ChEBI" id="CHEBI:57288"/>
        <dbReference type="ChEBI" id="CHEBI:57384"/>
        <dbReference type="ChEBI" id="CHEBI:83144"/>
        <dbReference type="ChEBI" id="CHEBI:83145"/>
        <dbReference type="EC" id="2.1.3.15"/>
    </reaction>
</comment>
<dbReference type="GO" id="GO:0009317">
    <property type="term" value="C:acetyl-CoA carboxylase complex"/>
    <property type="evidence" value="ECO:0007669"/>
    <property type="project" value="InterPro"/>
</dbReference>
<keyword evidence="14 19" id="KW-0067">ATP-binding</keyword>
<evidence type="ECO:0000256" key="19">
    <source>
        <dbReference type="HAMAP-Rule" id="MF_00823"/>
    </source>
</evidence>
<dbReference type="GO" id="GO:0008270">
    <property type="term" value="F:zinc ion binding"/>
    <property type="evidence" value="ECO:0007669"/>
    <property type="project" value="UniProtKB-UniRule"/>
</dbReference>
<name>A0A401YPW8_9ACTN</name>
<dbReference type="HAMAP" id="MF_01395">
    <property type="entry name" value="AcetylCoA_CT_beta"/>
    <property type="match status" value="1"/>
</dbReference>
<evidence type="ECO:0000256" key="10">
    <source>
        <dbReference type="ARBA" id="ARBA00022741"/>
    </source>
</evidence>
<dbReference type="InterPro" id="IPR041010">
    <property type="entry name" value="Znf-ACC"/>
</dbReference>
<dbReference type="NCBIfam" id="TIGR00515">
    <property type="entry name" value="accD"/>
    <property type="match status" value="1"/>
</dbReference>
<evidence type="ECO:0000256" key="3">
    <source>
        <dbReference type="ARBA" id="ARBA00006276"/>
    </source>
</evidence>
<comment type="similarity">
    <text evidence="20">Belongs to the AccD/PCCB family.</text>
</comment>
<dbReference type="Pfam" id="PF17848">
    <property type="entry name" value="Zn_ribbon_ACC"/>
    <property type="match status" value="1"/>
</dbReference>
<evidence type="ECO:0000259" key="22">
    <source>
        <dbReference type="PROSITE" id="PS50980"/>
    </source>
</evidence>
<organism evidence="24 25">
    <name type="scientific">Embleya hyalina</name>
    <dbReference type="NCBI Taxonomy" id="516124"/>
    <lineage>
        <taxon>Bacteria</taxon>
        <taxon>Bacillati</taxon>
        <taxon>Actinomycetota</taxon>
        <taxon>Actinomycetes</taxon>
        <taxon>Kitasatosporales</taxon>
        <taxon>Streptomycetaceae</taxon>
        <taxon>Embleya</taxon>
    </lineage>
</organism>
<keyword evidence="8 19" id="KW-0808">Transferase</keyword>
<evidence type="ECO:0000256" key="12">
    <source>
        <dbReference type="ARBA" id="ARBA00022832"/>
    </source>
</evidence>